<evidence type="ECO:0000313" key="3">
    <source>
        <dbReference type="Proteomes" id="UP000691718"/>
    </source>
</evidence>
<dbReference type="OrthoDB" id="8196581at2759"/>
<feature type="coiled-coil region" evidence="1">
    <location>
        <begin position="89"/>
        <end position="116"/>
    </location>
</feature>
<proteinExistence type="predicted"/>
<keyword evidence="1" id="KW-0175">Coiled coil</keyword>
<reference evidence="2" key="1">
    <citation type="submission" date="2021-04" db="EMBL/GenBank/DDBJ databases">
        <authorList>
            <person name="Tunstrom K."/>
        </authorList>
    </citation>
    <scope>NUCLEOTIDE SEQUENCE</scope>
</reference>
<evidence type="ECO:0000313" key="2">
    <source>
        <dbReference type="EMBL" id="CAG5008083.1"/>
    </source>
</evidence>
<dbReference type="EMBL" id="CAJQZP010001011">
    <property type="protein sequence ID" value="CAG5008083.1"/>
    <property type="molecule type" value="Genomic_DNA"/>
</dbReference>
<protein>
    <submittedName>
        <fullName evidence="2">(apollo) hypothetical protein</fullName>
    </submittedName>
</protein>
<name>A0A8S3X8X4_PARAO</name>
<dbReference type="Proteomes" id="UP000691718">
    <property type="component" value="Unassembled WGS sequence"/>
</dbReference>
<dbReference type="AlphaFoldDB" id="A0A8S3X8X4"/>
<comment type="caution">
    <text evidence="2">The sequence shown here is derived from an EMBL/GenBank/DDBJ whole genome shotgun (WGS) entry which is preliminary data.</text>
</comment>
<accession>A0A8S3X8X4</accession>
<organism evidence="2 3">
    <name type="scientific">Parnassius apollo</name>
    <name type="common">Apollo butterfly</name>
    <name type="synonym">Papilio apollo</name>
    <dbReference type="NCBI Taxonomy" id="110799"/>
    <lineage>
        <taxon>Eukaryota</taxon>
        <taxon>Metazoa</taxon>
        <taxon>Ecdysozoa</taxon>
        <taxon>Arthropoda</taxon>
        <taxon>Hexapoda</taxon>
        <taxon>Insecta</taxon>
        <taxon>Pterygota</taxon>
        <taxon>Neoptera</taxon>
        <taxon>Endopterygota</taxon>
        <taxon>Lepidoptera</taxon>
        <taxon>Glossata</taxon>
        <taxon>Ditrysia</taxon>
        <taxon>Papilionoidea</taxon>
        <taxon>Papilionidae</taxon>
        <taxon>Parnassiinae</taxon>
        <taxon>Parnassini</taxon>
        <taxon>Parnassius</taxon>
        <taxon>Parnassius</taxon>
    </lineage>
</organism>
<sequence length="151" mass="17483">MIPMLKRRVISLYGQKKQRSKSDSNDSYIKEDSLRSIIKQEITDTIKQLVSEHLANIASQVTGFHESLAFFSKQYDELMQTVKERNEVIQSLIQRNDNLSSQVRSLTERIEQLEQNMRAPNVEINGIPEHKSENLLKTIEQLGFAIENPPR</sequence>
<keyword evidence="3" id="KW-1185">Reference proteome</keyword>
<evidence type="ECO:0000256" key="1">
    <source>
        <dbReference type="SAM" id="Coils"/>
    </source>
</evidence>
<gene>
    <name evidence="2" type="ORF">PAPOLLO_LOCUS15008</name>
</gene>